<evidence type="ECO:0008006" key="4">
    <source>
        <dbReference type="Google" id="ProtNLM"/>
    </source>
</evidence>
<sequence length="91" mass="9119">MAEIRKHKPNPSAIAQALEAALGAAAKPVTPGAPPRPKGAAAESVTPSFGTASFTTGAVAGGGWMTINPGQVPVVPKNTEDDDLDDQPTSD</sequence>
<organism evidence="2 3">
    <name type="scientific">Luteococcus sanguinis</name>
    <dbReference type="NCBI Taxonomy" id="174038"/>
    <lineage>
        <taxon>Bacteria</taxon>
        <taxon>Bacillati</taxon>
        <taxon>Actinomycetota</taxon>
        <taxon>Actinomycetes</taxon>
        <taxon>Propionibacteriales</taxon>
        <taxon>Propionibacteriaceae</taxon>
        <taxon>Luteococcus</taxon>
    </lineage>
</organism>
<gene>
    <name evidence="2" type="ORF">ACFP57_01375</name>
</gene>
<protein>
    <recommendedName>
        <fullName evidence="4">Chromosome partitioning protein ParB</fullName>
    </recommendedName>
</protein>
<feature type="compositionally biased region" description="Acidic residues" evidence="1">
    <location>
        <begin position="80"/>
        <end position="91"/>
    </location>
</feature>
<proteinExistence type="predicted"/>
<dbReference type="RefSeq" id="WP_343886391.1">
    <property type="nucleotide sequence ID" value="NZ_BAAAKI010000014.1"/>
</dbReference>
<dbReference type="Proteomes" id="UP001596266">
    <property type="component" value="Unassembled WGS sequence"/>
</dbReference>
<feature type="compositionally biased region" description="Polar residues" evidence="1">
    <location>
        <begin position="45"/>
        <end position="56"/>
    </location>
</feature>
<evidence type="ECO:0000313" key="2">
    <source>
        <dbReference type="EMBL" id="MFC6395647.1"/>
    </source>
</evidence>
<evidence type="ECO:0000256" key="1">
    <source>
        <dbReference type="SAM" id="MobiDB-lite"/>
    </source>
</evidence>
<accession>A0ABW1WX93</accession>
<evidence type="ECO:0000313" key="3">
    <source>
        <dbReference type="Proteomes" id="UP001596266"/>
    </source>
</evidence>
<keyword evidence="3" id="KW-1185">Reference proteome</keyword>
<dbReference type="EMBL" id="JBHSUA010000006">
    <property type="protein sequence ID" value="MFC6395647.1"/>
    <property type="molecule type" value="Genomic_DNA"/>
</dbReference>
<reference evidence="3" key="1">
    <citation type="journal article" date="2019" name="Int. J. Syst. Evol. Microbiol.">
        <title>The Global Catalogue of Microorganisms (GCM) 10K type strain sequencing project: providing services to taxonomists for standard genome sequencing and annotation.</title>
        <authorList>
            <consortium name="The Broad Institute Genomics Platform"/>
            <consortium name="The Broad Institute Genome Sequencing Center for Infectious Disease"/>
            <person name="Wu L."/>
            <person name="Ma J."/>
        </authorList>
    </citation>
    <scope>NUCLEOTIDE SEQUENCE [LARGE SCALE GENOMIC DNA]</scope>
    <source>
        <strain evidence="3">CGMCC 1.15277</strain>
    </source>
</reference>
<feature type="region of interest" description="Disordered" evidence="1">
    <location>
        <begin position="26"/>
        <end position="91"/>
    </location>
</feature>
<name>A0ABW1WX93_9ACTN</name>
<comment type="caution">
    <text evidence="2">The sequence shown here is derived from an EMBL/GenBank/DDBJ whole genome shotgun (WGS) entry which is preliminary data.</text>
</comment>